<evidence type="ECO:0000256" key="8">
    <source>
        <dbReference type="RuleBase" id="RU365104"/>
    </source>
</evidence>
<dbReference type="InterPro" id="IPR027417">
    <property type="entry name" value="P-loop_NTPase"/>
</dbReference>
<dbReference type="PANTHER" id="PTHR43553:SF27">
    <property type="entry name" value="ENERGY-COUPLING FACTOR TRANSPORTER ATP-BINDING PROTEIN ECFA2"/>
    <property type="match status" value="1"/>
</dbReference>
<dbReference type="SMART" id="SM00382">
    <property type="entry name" value="AAA"/>
    <property type="match status" value="1"/>
</dbReference>
<evidence type="ECO:0000256" key="5">
    <source>
        <dbReference type="ARBA" id="ARBA00022840"/>
    </source>
</evidence>
<keyword evidence="11" id="KW-1185">Reference proteome</keyword>
<comment type="caution">
    <text evidence="10">The sequence shown here is derived from an EMBL/GenBank/DDBJ whole genome shotgun (WGS) entry which is preliminary data.</text>
</comment>
<dbReference type="Pfam" id="PF00005">
    <property type="entry name" value="ABC_tran"/>
    <property type="match status" value="1"/>
</dbReference>
<dbReference type="InterPro" id="IPR015856">
    <property type="entry name" value="ABC_transpr_CbiO/EcfA_su"/>
</dbReference>
<evidence type="ECO:0000256" key="3">
    <source>
        <dbReference type="ARBA" id="ARBA00022475"/>
    </source>
</evidence>
<evidence type="ECO:0000259" key="9">
    <source>
        <dbReference type="PROSITE" id="PS50893"/>
    </source>
</evidence>
<feature type="domain" description="ABC transporter" evidence="9">
    <location>
        <begin position="3"/>
        <end position="244"/>
    </location>
</feature>
<keyword evidence="3 8" id="KW-1003">Cell membrane</keyword>
<dbReference type="NCBIfam" id="NF010158">
    <property type="entry name" value="PRK13637.1"/>
    <property type="match status" value="1"/>
</dbReference>
<dbReference type="PANTHER" id="PTHR43553">
    <property type="entry name" value="HEAVY METAL TRANSPORTER"/>
    <property type="match status" value="1"/>
</dbReference>
<dbReference type="FunFam" id="3.40.50.300:FF:000224">
    <property type="entry name" value="Energy-coupling factor transporter ATP-binding protein EcfA"/>
    <property type="match status" value="1"/>
</dbReference>
<accession>A0A2V1JNX2</accession>
<proteinExistence type="inferred from homology"/>
<dbReference type="Proteomes" id="UP000245288">
    <property type="component" value="Unassembled WGS sequence"/>
</dbReference>
<keyword evidence="7 8" id="KW-0472">Membrane</keyword>
<comment type="function">
    <text evidence="8">ATP-binding (A) component of a common energy-coupling factor (ECF) ABC-transporter complex.</text>
</comment>
<dbReference type="GO" id="GO:0005524">
    <property type="term" value="F:ATP binding"/>
    <property type="evidence" value="ECO:0007669"/>
    <property type="project" value="UniProtKB-UniRule"/>
</dbReference>
<keyword evidence="5 8" id="KW-0067">ATP-binding</keyword>
<reference evidence="10 11" key="1">
    <citation type="submission" date="2014-09" db="EMBL/GenBank/DDBJ databases">
        <title>Butyrate-producing bacteria isolated from human gut.</title>
        <authorList>
            <person name="Zhang Q."/>
            <person name="Zhao L."/>
        </authorList>
    </citation>
    <scope>NUCLEOTIDE SEQUENCE [LARGE SCALE GENOMIC DNA]</scope>
    <source>
        <strain evidence="10 11">21</strain>
    </source>
</reference>
<dbReference type="CDD" id="cd03225">
    <property type="entry name" value="ABC_cobalt_CbiO_domain1"/>
    <property type="match status" value="1"/>
</dbReference>
<dbReference type="InterPro" id="IPR003593">
    <property type="entry name" value="AAA+_ATPase"/>
</dbReference>
<dbReference type="NCBIfam" id="TIGR04521">
    <property type="entry name" value="ECF_ATPase_2"/>
    <property type="match status" value="1"/>
</dbReference>
<dbReference type="EMBL" id="JRFU01000147">
    <property type="protein sequence ID" value="PWE85836.1"/>
    <property type="molecule type" value="Genomic_DNA"/>
</dbReference>
<keyword evidence="2 8" id="KW-0813">Transport</keyword>
<dbReference type="PROSITE" id="PS50893">
    <property type="entry name" value="ABC_TRANSPORTER_2"/>
    <property type="match status" value="1"/>
</dbReference>
<gene>
    <name evidence="10" type="ORF">LG34_13480</name>
</gene>
<evidence type="ECO:0000313" key="10">
    <source>
        <dbReference type="EMBL" id="PWE85836.1"/>
    </source>
</evidence>
<protein>
    <recommendedName>
        <fullName evidence="8">Energy-coupling factor transporter ATP-binding protein EcfA2</fullName>
        <ecNumber evidence="8">7.-.-.-</ecNumber>
    </recommendedName>
</protein>
<dbReference type="Gene3D" id="3.40.50.300">
    <property type="entry name" value="P-loop containing nucleotide triphosphate hydrolases"/>
    <property type="match status" value="1"/>
</dbReference>
<dbReference type="GO" id="GO:0042626">
    <property type="term" value="F:ATPase-coupled transmembrane transporter activity"/>
    <property type="evidence" value="ECO:0007669"/>
    <property type="project" value="TreeGrafter"/>
</dbReference>
<evidence type="ECO:0000256" key="2">
    <source>
        <dbReference type="ARBA" id="ARBA00022448"/>
    </source>
</evidence>
<dbReference type="InterPro" id="IPR003439">
    <property type="entry name" value="ABC_transporter-like_ATP-bd"/>
</dbReference>
<dbReference type="PROSITE" id="PS00211">
    <property type="entry name" value="ABC_TRANSPORTER_1"/>
    <property type="match status" value="1"/>
</dbReference>
<evidence type="ECO:0000256" key="1">
    <source>
        <dbReference type="ARBA" id="ARBA00004202"/>
    </source>
</evidence>
<evidence type="ECO:0000256" key="4">
    <source>
        <dbReference type="ARBA" id="ARBA00022741"/>
    </source>
</evidence>
<comment type="similarity">
    <text evidence="8">Belongs to the ABC transporter superfamily. Energy-coupling factor EcfA family.</text>
</comment>
<comment type="subcellular location">
    <subcellularLocation>
        <location evidence="1 8">Cell membrane</location>
        <topology evidence="1 8">Peripheral membrane protein</topology>
    </subcellularLocation>
</comment>
<evidence type="ECO:0000256" key="7">
    <source>
        <dbReference type="ARBA" id="ARBA00023136"/>
    </source>
</evidence>
<evidence type="ECO:0000313" key="11">
    <source>
        <dbReference type="Proteomes" id="UP000245288"/>
    </source>
</evidence>
<dbReference type="SUPFAM" id="SSF52540">
    <property type="entry name" value="P-loop containing nucleoside triphosphate hydrolases"/>
    <property type="match status" value="1"/>
</dbReference>
<dbReference type="AlphaFoldDB" id="A0A2V1JNX2"/>
<dbReference type="GO" id="GO:0016887">
    <property type="term" value="F:ATP hydrolysis activity"/>
    <property type="evidence" value="ECO:0007669"/>
    <property type="project" value="InterPro"/>
</dbReference>
<dbReference type="InterPro" id="IPR030946">
    <property type="entry name" value="EcfA2"/>
</dbReference>
<keyword evidence="6" id="KW-1278">Translocase</keyword>
<name>A0A2V1JNX2_EUBRA</name>
<dbReference type="RefSeq" id="WP_109216436.1">
    <property type="nucleotide sequence ID" value="NZ_JRFU01000147.1"/>
</dbReference>
<dbReference type="InterPro" id="IPR050095">
    <property type="entry name" value="ECF_ABC_transporter_ATP-bd"/>
</dbReference>
<organism evidence="10 11">
    <name type="scientific">Eubacterium ramulus</name>
    <dbReference type="NCBI Taxonomy" id="39490"/>
    <lineage>
        <taxon>Bacteria</taxon>
        <taxon>Bacillati</taxon>
        <taxon>Bacillota</taxon>
        <taxon>Clostridia</taxon>
        <taxon>Eubacteriales</taxon>
        <taxon>Eubacteriaceae</taxon>
        <taxon>Eubacterium</taxon>
    </lineage>
</organism>
<dbReference type="OrthoDB" id="9784332at2"/>
<sequence>MSIKIENLSYTYAPGSAYEIHALKNLNLEIEEGQFVGIIGHTGSGKSTLIQLLDGLIKADEGHIYYNGEDIYTPGYSLRSLRGKVGLVFQYPEYQLFEITVLKDAAYGPQNQGFSAEEALEKAKEALIRVKLPEKYWEMSPFELSGGQKRRAAIAGVIAMNPKVLILDEPTAGLDPKGRDELFDLIRELHENMKMTVLLVSHSMEDVANYVDRIIVLNHGSLMLDGTPAEVFSHVEELERVSLAVPQVTYLMKDLKKAGLDVNTSVTTIEEAKKEIMKLC</sequence>
<evidence type="ECO:0000256" key="6">
    <source>
        <dbReference type="ARBA" id="ARBA00022967"/>
    </source>
</evidence>
<dbReference type="InterPro" id="IPR017871">
    <property type="entry name" value="ABC_transporter-like_CS"/>
</dbReference>
<dbReference type="EC" id="7.-.-.-" evidence="8"/>
<comment type="subunit">
    <text evidence="8">Forms a stable energy-coupling factor (ECF) transporter complex composed of 2 membrane-embedded substrate-binding proteins (S component), 2 ATP-binding proteins (A component) and 2 transmembrane proteins (T component).</text>
</comment>
<dbReference type="GO" id="GO:0043190">
    <property type="term" value="C:ATP-binding cassette (ABC) transporter complex"/>
    <property type="evidence" value="ECO:0007669"/>
    <property type="project" value="TreeGrafter"/>
</dbReference>
<keyword evidence="4 8" id="KW-0547">Nucleotide-binding</keyword>